<gene>
    <name evidence="6" type="ORF">GCM10011514_09520</name>
</gene>
<dbReference type="GO" id="GO:0000428">
    <property type="term" value="C:DNA-directed RNA polymerase complex"/>
    <property type="evidence" value="ECO:0007669"/>
    <property type="project" value="UniProtKB-KW"/>
</dbReference>
<reference evidence="6" key="1">
    <citation type="journal article" date="2014" name="Int. J. Syst. Evol. Microbiol.">
        <title>Complete genome sequence of Corynebacterium casei LMG S-19264T (=DSM 44701T), isolated from a smear-ripened cheese.</title>
        <authorList>
            <consortium name="US DOE Joint Genome Institute (JGI-PGF)"/>
            <person name="Walter F."/>
            <person name="Albersmeier A."/>
            <person name="Kalinowski J."/>
            <person name="Ruckert C."/>
        </authorList>
    </citation>
    <scope>NUCLEOTIDE SEQUENCE</scope>
    <source>
        <strain evidence="6">CGMCC 1.15958</strain>
    </source>
</reference>
<dbReference type="EMBL" id="BMKK01000002">
    <property type="protein sequence ID" value="GGD47623.1"/>
    <property type="molecule type" value="Genomic_DNA"/>
</dbReference>
<dbReference type="PANTHER" id="PTHR43133">
    <property type="entry name" value="RNA POLYMERASE ECF-TYPE SIGMA FACTO"/>
    <property type="match status" value="1"/>
</dbReference>
<dbReference type="Pfam" id="PF08281">
    <property type="entry name" value="Sigma70_r4_2"/>
    <property type="match status" value="1"/>
</dbReference>
<keyword evidence="4" id="KW-0804">Transcription</keyword>
<comment type="similarity">
    <text evidence="1">Belongs to the sigma-70 factor family. ECF subfamily.</text>
</comment>
<evidence type="ECO:0000313" key="7">
    <source>
        <dbReference type="Proteomes" id="UP000609064"/>
    </source>
</evidence>
<accession>A0A916YJA4</accession>
<dbReference type="InterPro" id="IPR036388">
    <property type="entry name" value="WH-like_DNA-bd_sf"/>
</dbReference>
<proteinExistence type="inferred from homology"/>
<dbReference type="InterPro" id="IPR013324">
    <property type="entry name" value="RNA_pol_sigma_r3/r4-like"/>
</dbReference>
<dbReference type="GO" id="GO:0016987">
    <property type="term" value="F:sigma factor activity"/>
    <property type="evidence" value="ECO:0007669"/>
    <property type="project" value="UniProtKB-KW"/>
</dbReference>
<dbReference type="Gene3D" id="1.10.10.10">
    <property type="entry name" value="Winged helix-like DNA-binding domain superfamily/Winged helix DNA-binding domain"/>
    <property type="match status" value="1"/>
</dbReference>
<keyword evidence="7" id="KW-1185">Reference proteome</keyword>
<evidence type="ECO:0000256" key="1">
    <source>
        <dbReference type="ARBA" id="ARBA00010641"/>
    </source>
</evidence>
<keyword evidence="6" id="KW-0240">DNA-directed RNA polymerase</keyword>
<dbReference type="RefSeq" id="WP_188764899.1">
    <property type="nucleotide sequence ID" value="NZ_BMKK01000002.1"/>
</dbReference>
<keyword evidence="2" id="KW-0805">Transcription regulation</keyword>
<dbReference type="Proteomes" id="UP000609064">
    <property type="component" value="Unassembled WGS sequence"/>
</dbReference>
<dbReference type="PANTHER" id="PTHR43133:SF46">
    <property type="entry name" value="RNA POLYMERASE SIGMA-70 FACTOR ECF SUBFAMILY"/>
    <property type="match status" value="1"/>
</dbReference>
<sequence length="184" mass="21775">MNTNEHYLDGLLLDALRKDDEKALGYLFNSYYNKLYRAGLKWCLDSDLTEESIQLIFSDLWKYRHNLSEIQSFEAYLKGSLKKRIFKELQKADSIEKVNWEDAETFILSTQSYEEILIKQEADESLKVKLRTALDKLSPRQKEIIILKYFEEMSFKEISEKTGLQTDSIYKTLHEGIKKLRNLL</sequence>
<dbReference type="InterPro" id="IPR013325">
    <property type="entry name" value="RNA_pol_sigma_r2"/>
</dbReference>
<feature type="domain" description="RNA polymerase sigma factor 70 region 4 type 2" evidence="5">
    <location>
        <begin position="129"/>
        <end position="180"/>
    </location>
</feature>
<dbReference type="CDD" id="cd06171">
    <property type="entry name" value="Sigma70_r4"/>
    <property type="match status" value="1"/>
</dbReference>
<dbReference type="GO" id="GO:0003677">
    <property type="term" value="F:DNA binding"/>
    <property type="evidence" value="ECO:0007669"/>
    <property type="project" value="InterPro"/>
</dbReference>
<evidence type="ECO:0000313" key="6">
    <source>
        <dbReference type="EMBL" id="GGD47623.1"/>
    </source>
</evidence>
<dbReference type="SUPFAM" id="SSF88659">
    <property type="entry name" value="Sigma3 and sigma4 domains of RNA polymerase sigma factors"/>
    <property type="match status" value="1"/>
</dbReference>
<protein>
    <submittedName>
        <fullName evidence="6">DNA-directed RNA polymerase sigma-70 factor</fullName>
    </submittedName>
</protein>
<dbReference type="NCBIfam" id="TIGR02937">
    <property type="entry name" value="sigma70-ECF"/>
    <property type="match status" value="1"/>
</dbReference>
<evidence type="ECO:0000256" key="2">
    <source>
        <dbReference type="ARBA" id="ARBA00023015"/>
    </source>
</evidence>
<keyword evidence="3" id="KW-0731">Sigma factor</keyword>
<evidence type="ECO:0000256" key="4">
    <source>
        <dbReference type="ARBA" id="ARBA00023163"/>
    </source>
</evidence>
<dbReference type="InterPro" id="IPR013249">
    <property type="entry name" value="RNA_pol_sigma70_r4_t2"/>
</dbReference>
<evidence type="ECO:0000256" key="3">
    <source>
        <dbReference type="ARBA" id="ARBA00023082"/>
    </source>
</evidence>
<dbReference type="AlphaFoldDB" id="A0A916YJA4"/>
<dbReference type="GO" id="GO:0006352">
    <property type="term" value="P:DNA-templated transcription initiation"/>
    <property type="evidence" value="ECO:0007669"/>
    <property type="project" value="InterPro"/>
</dbReference>
<evidence type="ECO:0000259" key="5">
    <source>
        <dbReference type="Pfam" id="PF08281"/>
    </source>
</evidence>
<dbReference type="SUPFAM" id="SSF88946">
    <property type="entry name" value="Sigma2 domain of RNA polymerase sigma factors"/>
    <property type="match status" value="1"/>
</dbReference>
<name>A0A916YJA4_9BACT</name>
<dbReference type="Gene3D" id="1.10.1740.10">
    <property type="match status" value="1"/>
</dbReference>
<comment type="caution">
    <text evidence="6">The sequence shown here is derived from an EMBL/GenBank/DDBJ whole genome shotgun (WGS) entry which is preliminary data.</text>
</comment>
<dbReference type="InterPro" id="IPR014284">
    <property type="entry name" value="RNA_pol_sigma-70_dom"/>
</dbReference>
<organism evidence="6 7">
    <name type="scientific">Emticicia aquatilis</name>
    <dbReference type="NCBI Taxonomy" id="1537369"/>
    <lineage>
        <taxon>Bacteria</taxon>
        <taxon>Pseudomonadati</taxon>
        <taxon>Bacteroidota</taxon>
        <taxon>Cytophagia</taxon>
        <taxon>Cytophagales</taxon>
        <taxon>Leadbetterellaceae</taxon>
        <taxon>Emticicia</taxon>
    </lineage>
</organism>
<reference evidence="6" key="2">
    <citation type="submission" date="2020-09" db="EMBL/GenBank/DDBJ databases">
        <authorList>
            <person name="Sun Q."/>
            <person name="Zhou Y."/>
        </authorList>
    </citation>
    <scope>NUCLEOTIDE SEQUENCE</scope>
    <source>
        <strain evidence="6">CGMCC 1.15958</strain>
    </source>
</reference>
<dbReference type="InterPro" id="IPR039425">
    <property type="entry name" value="RNA_pol_sigma-70-like"/>
</dbReference>